<evidence type="ECO:0000313" key="2">
    <source>
        <dbReference type="Proteomes" id="UP000192257"/>
    </source>
</evidence>
<evidence type="ECO:0000313" key="1">
    <source>
        <dbReference type="EMBL" id="ORC93097.1"/>
    </source>
</evidence>
<dbReference type="GeneID" id="39981521"/>
<organism evidence="1 2">
    <name type="scientific">Trypanosoma theileri</name>
    <dbReference type="NCBI Taxonomy" id="67003"/>
    <lineage>
        <taxon>Eukaryota</taxon>
        <taxon>Discoba</taxon>
        <taxon>Euglenozoa</taxon>
        <taxon>Kinetoplastea</taxon>
        <taxon>Metakinetoplastina</taxon>
        <taxon>Trypanosomatida</taxon>
        <taxon>Trypanosomatidae</taxon>
        <taxon>Trypanosoma</taxon>
    </lineage>
</organism>
<dbReference type="Proteomes" id="UP000192257">
    <property type="component" value="Unassembled WGS sequence"/>
</dbReference>
<dbReference type="AlphaFoldDB" id="A0A1X0P821"/>
<dbReference type="VEuPathDB" id="TriTrypDB:TM35_000024230"/>
<proteinExistence type="predicted"/>
<name>A0A1X0P821_9TRYP</name>
<dbReference type="EMBL" id="NBCO01000002">
    <property type="protein sequence ID" value="ORC93097.1"/>
    <property type="molecule type" value="Genomic_DNA"/>
</dbReference>
<gene>
    <name evidence="1" type="ORF">TM35_000024230</name>
</gene>
<protein>
    <submittedName>
        <fullName evidence="1">Uncharacterized protein</fullName>
    </submittedName>
</protein>
<keyword evidence="2" id="KW-1185">Reference proteome</keyword>
<dbReference type="RefSeq" id="XP_028887163.1">
    <property type="nucleotide sequence ID" value="XM_029021741.1"/>
</dbReference>
<reference evidence="1 2" key="1">
    <citation type="submission" date="2017-03" db="EMBL/GenBank/DDBJ databases">
        <title>An alternative strategy for trypanosome survival in the mammalian bloodstream revealed through genome and transcriptome analysis of the ubiquitous bovine parasite Trypanosoma (Megatrypanum) theileri.</title>
        <authorList>
            <person name="Kelly S."/>
            <person name="Ivens A."/>
            <person name="Mott A."/>
            <person name="O'Neill E."/>
            <person name="Emms D."/>
            <person name="Macleod O."/>
            <person name="Voorheis P."/>
            <person name="Matthews J."/>
            <person name="Matthews K."/>
            <person name="Carrington M."/>
        </authorList>
    </citation>
    <scope>NUCLEOTIDE SEQUENCE [LARGE SCALE GENOMIC DNA]</scope>
    <source>
        <strain evidence="1">Edinburgh</strain>
    </source>
</reference>
<dbReference type="OrthoDB" id="256047at2759"/>
<comment type="caution">
    <text evidence="1">The sequence shown here is derived from an EMBL/GenBank/DDBJ whole genome shotgun (WGS) entry which is preliminary data.</text>
</comment>
<accession>A0A1X0P821</accession>
<sequence>MIIETAAAAATVPLYTAPQTITQACWGELQDECPGPDVDCLANNIIRIKSDICRSWITAREVCITHVKEVMKCNDDKYRQCIREAHRDELPFLCVNSPYYKSLYRNLPRQFLR</sequence>